<comment type="cofactor">
    <cofactor evidence="8">
        <name>Zn(2+)</name>
        <dbReference type="ChEBI" id="CHEBI:29105"/>
    </cofactor>
</comment>
<protein>
    <recommendedName>
        <fullName evidence="8">Neutral metalloproteinase</fullName>
        <ecNumber evidence="8">3.4.24.-</ecNumber>
    </recommendedName>
</protein>
<evidence type="ECO:0000313" key="13">
    <source>
        <dbReference type="EMBL" id="MCL3998570.1"/>
    </source>
</evidence>
<dbReference type="InterPro" id="IPR013856">
    <property type="entry name" value="Peptidase_M4_domain"/>
</dbReference>
<dbReference type="Pfam" id="PF01447">
    <property type="entry name" value="Peptidase_M4"/>
    <property type="match status" value="1"/>
</dbReference>
<dbReference type="InterPro" id="IPR023612">
    <property type="entry name" value="Peptidase_M4"/>
</dbReference>
<reference evidence="13 14" key="1">
    <citation type="submission" date="2022-05" db="EMBL/GenBank/DDBJ databases">
        <title>Genome Resource of Streptomyces lavenduligriseus GA1-1, a Strain with Broad-Spectrum Antifungal Activity against Phytopathogenic Fungi.</title>
        <authorList>
            <person name="Qi D."/>
        </authorList>
    </citation>
    <scope>NUCLEOTIDE SEQUENCE [LARGE SCALE GENOMIC DNA]</scope>
    <source>
        <strain evidence="13 14">GA1-1</strain>
    </source>
</reference>
<keyword evidence="6 8" id="KW-0862">Zinc</keyword>
<keyword evidence="7 8" id="KW-0482">Metalloprotease</keyword>
<dbReference type="EC" id="3.4.24.-" evidence="8"/>
<dbReference type="InterPro" id="IPR050728">
    <property type="entry name" value="Zinc_Metalloprotease_M4"/>
</dbReference>
<feature type="region of interest" description="Disordered" evidence="9">
    <location>
        <begin position="31"/>
        <end position="51"/>
    </location>
</feature>
<gene>
    <name evidence="13" type="ORF">M4438_34575</name>
</gene>
<dbReference type="PANTHER" id="PTHR33794">
    <property type="entry name" value="BACILLOLYSIN"/>
    <property type="match status" value="1"/>
</dbReference>
<name>A0ABT0P4A9_9ACTN</name>
<dbReference type="Proteomes" id="UP001202052">
    <property type="component" value="Unassembled WGS sequence"/>
</dbReference>
<dbReference type="RefSeq" id="WP_249493184.1">
    <property type="nucleotide sequence ID" value="NZ_JAMCCK010000066.1"/>
</dbReference>
<evidence type="ECO:0000256" key="2">
    <source>
        <dbReference type="ARBA" id="ARBA00022670"/>
    </source>
</evidence>
<evidence type="ECO:0000259" key="12">
    <source>
        <dbReference type="Pfam" id="PF07504"/>
    </source>
</evidence>
<keyword evidence="4" id="KW-0732">Signal</keyword>
<sequence length="568" mass="61474">MPSRQAADNGLSSFSLHTFDETSSRTIVRLQEEQAARPGVRPEGLESERDLDPETAARRYLDQALASATVPSFNAPVANGVTSRFKTIGTETVPLTDTRTVKFRQTLNGIPVYGSLVTVELDKANDLIGIDSALGEPQGVDPVATVSAGDALAAAAAAPHGYVPALAGVVPRLNHYFDATSSRWRLVYILEDVPVTPVGTAESPSAEESTFEPPRSVDYVVDAHDGHVVSVLPRTPGMTTGEEQTATDTFHAERTFLVSRQGESLVMNDPVHNVQTFSFDLGDPSVDRDRLPGALITHPPAWTPAAVSAHANAVAVSEFLRNVLRRDNIDGRGGPMRSTINCVVADQSRGPRQWHNAFWDGRQMVYGQVLRGDELLSLSANVDVVAHEMFHGVTDHTSRLEYVFQSGALNESYSDIFGTVVANAGKEDPRTWDWLLGEKLLPGDKPFRDLSDPPRFGQPAHMDQFRVLPDTLAGDWGGVHVNSGIHNKAAFLLFTAQADDGSLALRPAEVAAVFYLALTQRLSRTSRFTDSRRAVVASARTLFRALPAHQRTSKVAAVEAAFTAVGIL</sequence>
<dbReference type="InterPro" id="IPR011096">
    <property type="entry name" value="FTP_domain"/>
</dbReference>
<dbReference type="Gene3D" id="1.10.390.10">
    <property type="entry name" value="Neutral Protease Domain 2"/>
    <property type="match status" value="1"/>
</dbReference>
<dbReference type="PANTHER" id="PTHR33794:SF1">
    <property type="entry name" value="BACILLOLYSIN"/>
    <property type="match status" value="1"/>
</dbReference>
<evidence type="ECO:0000256" key="6">
    <source>
        <dbReference type="ARBA" id="ARBA00022833"/>
    </source>
</evidence>
<dbReference type="SUPFAM" id="SSF55486">
    <property type="entry name" value="Metalloproteases ('zincins'), catalytic domain"/>
    <property type="match status" value="1"/>
</dbReference>
<feature type="domain" description="Peptidase M4" evidence="10">
    <location>
        <begin position="245"/>
        <end position="395"/>
    </location>
</feature>
<accession>A0ABT0P4A9</accession>
<evidence type="ECO:0000256" key="8">
    <source>
        <dbReference type="RuleBase" id="RU366073"/>
    </source>
</evidence>
<dbReference type="InterPro" id="IPR027268">
    <property type="entry name" value="Peptidase_M4/M1_CTD_sf"/>
</dbReference>
<feature type="domain" description="Peptidase M4 C-terminal" evidence="11">
    <location>
        <begin position="398"/>
        <end position="567"/>
    </location>
</feature>
<evidence type="ECO:0000259" key="10">
    <source>
        <dbReference type="Pfam" id="PF01447"/>
    </source>
</evidence>
<evidence type="ECO:0000256" key="3">
    <source>
        <dbReference type="ARBA" id="ARBA00022723"/>
    </source>
</evidence>
<evidence type="ECO:0000256" key="1">
    <source>
        <dbReference type="ARBA" id="ARBA00009388"/>
    </source>
</evidence>
<evidence type="ECO:0000256" key="9">
    <source>
        <dbReference type="SAM" id="MobiDB-lite"/>
    </source>
</evidence>
<keyword evidence="5 8" id="KW-0378">Hydrolase</keyword>
<feature type="domain" description="FTP" evidence="12">
    <location>
        <begin position="85"/>
        <end position="131"/>
    </location>
</feature>
<evidence type="ECO:0000256" key="5">
    <source>
        <dbReference type="ARBA" id="ARBA00022801"/>
    </source>
</evidence>
<keyword evidence="2 8" id="KW-0645">Protease</keyword>
<proteinExistence type="inferred from homology"/>
<keyword evidence="14" id="KW-1185">Reference proteome</keyword>
<evidence type="ECO:0000256" key="4">
    <source>
        <dbReference type="ARBA" id="ARBA00022729"/>
    </source>
</evidence>
<comment type="similarity">
    <text evidence="1 8">Belongs to the peptidase M4 family.</text>
</comment>
<dbReference type="Pfam" id="PF02868">
    <property type="entry name" value="Peptidase_M4_C"/>
    <property type="match status" value="1"/>
</dbReference>
<evidence type="ECO:0000259" key="11">
    <source>
        <dbReference type="Pfam" id="PF02868"/>
    </source>
</evidence>
<keyword evidence="8" id="KW-0964">Secreted</keyword>
<comment type="subcellular location">
    <subcellularLocation>
        <location evidence="8">Secreted</location>
    </subcellularLocation>
</comment>
<dbReference type="Gene3D" id="3.10.170.10">
    <property type="match status" value="1"/>
</dbReference>
<keyword evidence="3" id="KW-0479">Metal-binding</keyword>
<comment type="caution">
    <text evidence="13">The sequence shown here is derived from an EMBL/GenBank/DDBJ whole genome shotgun (WGS) entry which is preliminary data.</text>
</comment>
<dbReference type="Pfam" id="PF07504">
    <property type="entry name" value="FTP"/>
    <property type="match status" value="1"/>
</dbReference>
<organism evidence="13 14">
    <name type="scientific">Streptomyces lavenduligriseus</name>
    <dbReference type="NCBI Taxonomy" id="67315"/>
    <lineage>
        <taxon>Bacteria</taxon>
        <taxon>Bacillati</taxon>
        <taxon>Actinomycetota</taxon>
        <taxon>Actinomycetes</taxon>
        <taxon>Kitasatosporales</taxon>
        <taxon>Streptomycetaceae</taxon>
        <taxon>Streptomyces</taxon>
    </lineage>
</organism>
<dbReference type="CDD" id="cd09597">
    <property type="entry name" value="M4_TLP"/>
    <property type="match status" value="1"/>
</dbReference>
<evidence type="ECO:0000313" key="14">
    <source>
        <dbReference type="Proteomes" id="UP001202052"/>
    </source>
</evidence>
<comment type="function">
    <text evidence="8">Extracellular zinc metalloprotease.</text>
</comment>
<dbReference type="InterPro" id="IPR001570">
    <property type="entry name" value="Peptidase_M4_C_domain"/>
</dbReference>
<evidence type="ECO:0000256" key="7">
    <source>
        <dbReference type="ARBA" id="ARBA00023049"/>
    </source>
</evidence>
<dbReference type="EMBL" id="JAMCCK010000066">
    <property type="protein sequence ID" value="MCL3998570.1"/>
    <property type="molecule type" value="Genomic_DNA"/>
</dbReference>
<dbReference type="PRINTS" id="PR00730">
    <property type="entry name" value="THERMOLYSIN"/>
</dbReference>